<evidence type="ECO:0000259" key="2">
    <source>
        <dbReference type="PROSITE" id="PS50206"/>
    </source>
</evidence>
<dbReference type="EMBL" id="JXBL01000001">
    <property type="protein sequence ID" value="KIE44068.1"/>
    <property type="molecule type" value="Genomic_DNA"/>
</dbReference>
<dbReference type="PROSITE" id="PS50206">
    <property type="entry name" value="RHODANESE_3"/>
    <property type="match status" value="1"/>
</dbReference>
<dbReference type="CDD" id="cd00158">
    <property type="entry name" value="RHOD"/>
    <property type="match status" value="1"/>
</dbReference>
<dbReference type="PANTHER" id="PTHR43031">
    <property type="entry name" value="FAD-DEPENDENT OXIDOREDUCTASE"/>
    <property type="match status" value="1"/>
</dbReference>
<sequence>MIRKFIIAVLMVASLAATALAASYRNIGSAEAKALLDTKRNVFLLDVRTPDEYRQARLSGSVLIPINEVERRIAQIPKGRPVLIYCAVGSRSGLVAGYLTQRGYGEVYNMHDGIVGWYRNGFPITQ</sequence>
<accession>A0A0C1TXK9</accession>
<gene>
    <name evidence="3" type="ORF">SE37_16285</name>
</gene>
<feature type="domain" description="Rhodanese" evidence="2">
    <location>
        <begin position="38"/>
        <end position="126"/>
    </location>
</feature>
<dbReference type="InterPro" id="IPR036873">
    <property type="entry name" value="Rhodanese-like_dom_sf"/>
</dbReference>
<dbReference type="Proteomes" id="UP000031433">
    <property type="component" value="Unassembled WGS sequence"/>
</dbReference>
<protein>
    <recommendedName>
        <fullName evidence="2">Rhodanese domain-containing protein</fullName>
    </recommendedName>
</protein>
<name>A0A0C1TXK9_9BACT</name>
<dbReference type="RefSeq" id="WP_039647988.1">
    <property type="nucleotide sequence ID" value="NZ_JXBL01000001.1"/>
</dbReference>
<comment type="caution">
    <text evidence="3">The sequence shown here is derived from an EMBL/GenBank/DDBJ whole genome shotgun (WGS) entry which is preliminary data.</text>
</comment>
<dbReference type="InterPro" id="IPR050229">
    <property type="entry name" value="GlpE_sulfurtransferase"/>
</dbReference>
<proteinExistence type="predicted"/>
<evidence type="ECO:0000256" key="1">
    <source>
        <dbReference type="SAM" id="SignalP"/>
    </source>
</evidence>
<feature type="signal peptide" evidence="1">
    <location>
        <begin position="1"/>
        <end position="21"/>
    </location>
</feature>
<dbReference type="Pfam" id="PF00581">
    <property type="entry name" value="Rhodanese"/>
    <property type="match status" value="1"/>
</dbReference>
<keyword evidence="4" id="KW-1185">Reference proteome</keyword>
<reference evidence="3 4" key="1">
    <citation type="submission" date="2015-01" db="EMBL/GenBank/DDBJ databases">
        <title>Genome sequence of the anaerobic bacterium Geobacter soli GSS01, a dissimilatory Fe(III) reducer from soil.</title>
        <authorList>
            <person name="Yang G."/>
            <person name="Zhou S."/>
        </authorList>
    </citation>
    <scope>NUCLEOTIDE SEQUENCE [LARGE SCALE GENOMIC DNA]</scope>
    <source>
        <strain evidence="3 4">GSS01</strain>
    </source>
</reference>
<dbReference type="InterPro" id="IPR001763">
    <property type="entry name" value="Rhodanese-like_dom"/>
</dbReference>
<keyword evidence="1" id="KW-0732">Signal</keyword>
<dbReference type="PANTHER" id="PTHR43031:SF1">
    <property type="entry name" value="PYRIDINE NUCLEOTIDE-DISULPHIDE OXIDOREDUCTASE"/>
    <property type="match status" value="1"/>
</dbReference>
<dbReference type="AlphaFoldDB" id="A0A0C1TXK9"/>
<organism evidence="3 4">
    <name type="scientific">Geobacter soli</name>
    <dbReference type="NCBI Taxonomy" id="1510391"/>
    <lineage>
        <taxon>Bacteria</taxon>
        <taxon>Pseudomonadati</taxon>
        <taxon>Thermodesulfobacteriota</taxon>
        <taxon>Desulfuromonadia</taxon>
        <taxon>Geobacterales</taxon>
        <taxon>Geobacteraceae</taxon>
        <taxon>Geobacter</taxon>
    </lineage>
</organism>
<evidence type="ECO:0000313" key="3">
    <source>
        <dbReference type="EMBL" id="KIE44068.1"/>
    </source>
</evidence>
<dbReference type="SUPFAM" id="SSF52821">
    <property type="entry name" value="Rhodanese/Cell cycle control phosphatase"/>
    <property type="match status" value="1"/>
</dbReference>
<feature type="chain" id="PRO_5002157326" description="Rhodanese domain-containing protein" evidence="1">
    <location>
        <begin position="22"/>
        <end position="126"/>
    </location>
</feature>
<dbReference type="Gene3D" id="3.40.250.10">
    <property type="entry name" value="Rhodanese-like domain"/>
    <property type="match status" value="1"/>
</dbReference>
<dbReference type="SMART" id="SM00450">
    <property type="entry name" value="RHOD"/>
    <property type="match status" value="1"/>
</dbReference>
<evidence type="ECO:0000313" key="4">
    <source>
        <dbReference type="Proteomes" id="UP000031433"/>
    </source>
</evidence>